<proteinExistence type="predicted"/>
<dbReference type="HOGENOM" id="CLU_2075422_0_0_1"/>
<organism evidence="1">
    <name type="scientific">Magallana gigas</name>
    <name type="common">Pacific oyster</name>
    <name type="synonym">Crassostrea gigas</name>
    <dbReference type="NCBI Taxonomy" id="29159"/>
    <lineage>
        <taxon>Eukaryota</taxon>
        <taxon>Metazoa</taxon>
        <taxon>Spiralia</taxon>
        <taxon>Lophotrochozoa</taxon>
        <taxon>Mollusca</taxon>
        <taxon>Bivalvia</taxon>
        <taxon>Autobranchia</taxon>
        <taxon>Pteriomorphia</taxon>
        <taxon>Ostreida</taxon>
        <taxon>Ostreoidea</taxon>
        <taxon>Ostreidae</taxon>
        <taxon>Magallana</taxon>
    </lineage>
</organism>
<reference evidence="1" key="1">
    <citation type="journal article" date="2012" name="Nature">
        <title>The oyster genome reveals stress adaptation and complexity of shell formation.</title>
        <authorList>
            <person name="Zhang G."/>
            <person name="Fang X."/>
            <person name="Guo X."/>
            <person name="Li L."/>
            <person name="Luo R."/>
            <person name="Xu F."/>
            <person name="Yang P."/>
            <person name="Zhang L."/>
            <person name="Wang X."/>
            <person name="Qi H."/>
            <person name="Xiong Z."/>
            <person name="Que H."/>
            <person name="Xie Y."/>
            <person name="Holland P.W."/>
            <person name="Paps J."/>
            <person name="Zhu Y."/>
            <person name="Wu F."/>
            <person name="Chen Y."/>
            <person name="Wang J."/>
            <person name="Peng C."/>
            <person name="Meng J."/>
            <person name="Yang L."/>
            <person name="Liu J."/>
            <person name="Wen B."/>
            <person name="Zhang N."/>
            <person name="Huang Z."/>
            <person name="Zhu Q."/>
            <person name="Feng Y."/>
            <person name="Mount A."/>
            <person name="Hedgecock D."/>
            <person name="Xu Z."/>
            <person name="Liu Y."/>
            <person name="Domazet-Loso T."/>
            <person name="Du Y."/>
            <person name="Sun X."/>
            <person name="Zhang S."/>
            <person name="Liu B."/>
            <person name="Cheng P."/>
            <person name="Jiang X."/>
            <person name="Li J."/>
            <person name="Fan D."/>
            <person name="Wang W."/>
            <person name="Fu W."/>
            <person name="Wang T."/>
            <person name="Wang B."/>
            <person name="Zhang J."/>
            <person name="Peng Z."/>
            <person name="Li Y."/>
            <person name="Li N."/>
            <person name="Wang J."/>
            <person name="Chen M."/>
            <person name="He Y."/>
            <person name="Tan F."/>
            <person name="Song X."/>
            <person name="Zheng Q."/>
            <person name="Huang R."/>
            <person name="Yang H."/>
            <person name="Du X."/>
            <person name="Chen L."/>
            <person name="Yang M."/>
            <person name="Gaffney P.M."/>
            <person name="Wang S."/>
            <person name="Luo L."/>
            <person name="She Z."/>
            <person name="Ming Y."/>
            <person name="Huang W."/>
            <person name="Zhang S."/>
            <person name="Huang B."/>
            <person name="Zhang Y."/>
            <person name="Qu T."/>
            <person name="Ni P."/>
            <person name="Miao G."/>
            <person name="Wang J."/>
            <person name="Wang Q."/>
            <person name="Steinberg C.E."/>
            <person name="Wang H."/>
            <person name="Li N."/>
            <person name="Qian L."/>
            <person name="Zhang G."/>
            <person name="Li Y."/>
            <person name="Yang H."/>
            <person name="Liu X."/>
            <person name="Wang J."/>
            <person name="Yin Y."/>
            <person name="Wang J."/>
        </authorList>
    </citation>
    <scope>NUCLEOTIDE SEQUENCE [LARGE SCALE GENOMIC DNA]</scope>
    <source>
        <strain evidence="1">05x7-T-G4-1.051#20</strain>
    </source>
</reference>
<gene>
    <name evidence="1" type="ORF">CGI_10007663</name>
</gene>
<accession>K1QE23</accession>
<dbReference type="InParanoid" id="K1QE23"/>
<dbReference type="EMBL" id="JH816211">
    <property type="protein sequence ID" value="EKC19761.1"/>
    <property type="molecule type" value="Genomic_DNA"/>
</dbReference>
<evidence type="ECO:0000313" key="1">
    <source>
        <dbReference type="EMBL" id="EKC19761.1"/>
    </source>
</evidence>
<sequence>MQVLARHFRFRSSGKCPTDGHHAEKTVLGILEVPIVPAFLSTESGRDSHQVDRRTYDVRAPSVQALLAGPRVRTDKSIVRIPRADLPVARGLHRAGIRHSQKCENRKIYIDRLDERMR</sequence>
<name>K1QE23_MAGGI</name>
<dbReference type="AlphaFoldDB" id="K1QE23"/>
<protein>
    <submittedName>
        <fullName evidence="1">Uncharacterized protein</fullName>
    </submittedName>
</protein>